<protein>
    <submittedName>
        <fullName evidence="2">Uncharacterized protein</fullName>
    </submittedName>
</protein>
<dbReference type="OMA" id="YVNHDCT"/>
<reference evidence="2 3" key="1">
    <citation type="submission" date="2009-12" db="EMBL/GenBank/DDBJ databases">
        <title>The draft genome of Batrachochytrium dendrobatidis.</title>
        <authorList>
            <consortium name="US DOE Joint Genome Institute (JGI-PGF)"/>
            <person name="Kuo A."/>
            <person name="Salamov A."/>
            <person name="Schmutz J."/>
            <person name="Lucas S."/>
            <person name="Pitluck S."/>
            <person name="Rosenblum E."/>
            <person name="Stajich J."/>
            <person name="Eisen M."/>
            <person name="Grigoriev I.V."/>
        </authorList>
    </citation>
    <scope>NUCLEOTIDE SEQUENCE [LARGE SCALE GENOMIC DNA]</scope>
    <source>
        <strain evidence="3">JAM81 / FGSC 10211</strain>
    </source>
</reference>
<dbReference type="RefSeq" id="XP_006675577.1">
    <property type="nucleotide sequence ID" value="XM_006675514.1"/>
</dbReference>
<dbReference type="Proteomes" id="UP000007241">
    <property type="component" value="Unassembled WGS sequence"/>
</dbReference>
<proteinExistence type="predicted"/>
<evidence type="ECO:0000313" key="2">
    <source>
        <dbReference type="EMBL" id="EGF83618.1"/>
    </source>
</evidence>
<dbReference type="InterPro" id="IPR051291">
    <property type="entry name" value="CIMAP"/>
</dbReference>
<organism evidence="2 3">
    <name type="scientific">Batrachochytrium dendrobatidis (strain JAM81 / FGSC 10211)</name>
    <name type="common">Frog chytrid fungus</name>
    <dbReference type="NCBI Taxonomy" id="684364"/>
    <lineage>
        <taxon>Eukaryota</taxon>
        <taxon>Fungi</taxon>
        <taxon>Fungi incertae sedis</taxon>
        <taxon>Chytridiomycota</taxon>
        <taxon>Chytridiomycota incertae sedis</taxon>
        <taxon>Chytridiomycetes</taxon>
        <taxon>Rhizophydiales</taxon>
        <taxon>Rhizophydiales incertae sedis</taxon>
        <taxon>Batrachochytrium</taxon>
    </lineage>
</organism>
<dbReference type="PANTHER" id="PTHR21580">
    <property type="entry name" value="SHIPPO-1-RELATED"/>
    <property type="match status" value="1"/>
</dbReference>
<dbReference type="InterPro" id="IPR010736">
    <property type="entry name" value="SHIPPO-rpt"/>
</dbReference>
<feature type="region of interest" description="Disordered" evidence="1">
    <location>
        <begin position="75"/>
        <end position="94"/>
    </location>
</feature>
<dbReference type="Pfam" id="PF07004">
    <property type="entry name" value="SHIPPO-rpt"/>
    <property type="match status" value="6"/>
</dbReference>
<feature type="region of interest" description="Disordered" evidence="1">
    <location>
        <begin position="239"/>
        <end position="284"/>
    </location>
</feature>
<dbReference type="OrthoDB" id="429991at2759"/>
<dbReference type="GeneID" id="18237950"/>
<gene>
    <name evidence="2" type="ORF">BATDEDRAFT_22464</name>
</gene>
<dbReference type="HOGENOM" id="CLU_834858_0_0_1"/>
<dbReference type="EMBL" id="GL882879">
    <property type="protein sequence ID" value="EGF83618.1"/>
    <property type="molecule type" value="Genomic_DNA"/>
</dbReference>
<accession>F4NUJ9</accession>
<dbReference type="AlphaFoldDB" id="F4NUJ9"/>
<dbReference type="InParanoid" id="F4NUJ9"/>
<evidence type="ECO:0000256" key="1">
    <source>
        <dbReference type="SAM" id="MobiDB-lite"/>
    </source>
</evidence>
<sequence>MAASSRAVDGELPILKGGKSLLTAKEIPIAARARGPGPAAYTLPPTIGPDGKAKGVRAPAYSFGIKLKAEKKELTPGPNKFFPQTTRTGLSKGPAFSLQGGFKKRATDASEADCDTLGKDTPGKSPLCPGKYNPTYIPSKESKAPAYSIQPRRQTEKSKFRSANAIQIHQFNENPGPAQYEINSTLGMHPVVTISAAAAYSIRSQRPIRLDQLSPGPAAYSPVTNSKLKHSAPAYSLGARLDKPDSIKVPRVHKSNNHGESTDQESDQFDGKNPTPGPGQYTPSLKFVRQNIPRFSFRCKHSDYELFIPDCLEGGFSL</sequence>
<name>F4NUJ9_BATDJ</name>
<dbReference type="PANTHER" id="PTHR21580:SF28">
    <property type="entry name" value="BOREALIN N-TERMINAL DOMAIN-CONTAINING PROTEIN-RELATED"/>
    <property type="match status" value="1"/>
</dbReference>
<keyword evidence="3" id="KW-1185">Reference proteome</keyword>
<evidence type="ECO:0000313" key="3">
    <source>
        <dbReference type="Proteomes" id="UP000007241"/>
    </source>
</evidence>